<dbReference type="Pfam" id="PF14529">
    <property type="entry name" value="Exo_endo_phos_2"/>
    <property type="match status" value="1"/>
</dbReference>
<dbReference type="GO" id="GO:0003964">
    <property type="term" value="F:RNA-directed DNA polymerase activity"/>
    <property type="evidence" value="ECO:0007669"/>
    <property type="project" value="UniProtKB-KW"/>
</dbReference>
<evidence type="ECO:0000256" key="1">
    <source>
        <dbReference type="SAM" id="Coils"/>
    </source>
</evidence>
<keyword evidence="1" id="KW-0175">Coiled coil</keyword>
<feature type="coiled-coil region" evidence="1">
    <location>
        <begin position="15"/>
        <end position="270"/>
    </location>
</feature>
<accession>A0A8X6XWI1</accession>
<name>A0A8X6XWI1_9ARAC</name>
<dbReference type="Proteomes" id="UP000886998">
    <property type="component" value="Unassembled WGS sequence"/>
</dbReference>
<evidence type="ECO:0000313" key="4">
    <source>
        <dbReference type="Proteomes" id="UP000886998"/>
    </source>
</evidence>
<keyword evidence="3" id="KW-0695">RNA-directed DNA polymerase</keyword>
<proteinExistence type="predicted"/>
<dbReference type="InterPro" id="IPR005135">
    <property type="entry name" value="Endo/exonuclease/phosphatase"/>
</dbReference>
<feature type="coiled-coil region" evidence="1">
    <location>
        <begin position="308"/>
        <end position="356"/>
    </location>
</feature>
<feature type="domain" description="Endonuclease/exonuclease/phosphatase" evidence="2">
    <location>
        <begin position="645"/>
        <end position="754"/>
    </location>
</feature>
<dbReference type="AlphaFoldDB" id="A0A8X6XWI1"/>
<evidence type="ECO:0000259" key="2">
    <source>
        <dbReference type="Pfam" id="PF14529"/>
    </source>
</evidence>
<dbReference type="PANTHER" id="PTHR23159:SF31">
    <property type="entry name" value="CENTROSOME-ASSOCIATED PROTEIN CEP250 ISOFORM X1"/>
    <property type="match status" value="1"/>
</dbReference>
<gene>
    <name evidence="3" type="primary">RTase_323</name>
    <name evidence="3" type="ORF">TNIN_130251</name>
</gene>
<dbReference type="Gene3D" id="3.60.10.10">
    <property type="entry name" value="Endonuclease/exonuclease/phosphatase"/>
    <property type="match status" value="1"/>
</dbReference>
<keyword evidence="4" id="KW-1185">Reference proteome</keyword>
<dbReference type="Gene3D" id="1.10.287.1490">
    <property type="match status" value="1"/>
</dbReference>
<keyword evidence="3" id="KW-0548">Nucleotidyltransferase</keyword>
<keyword evidence="3" id="KW-0808">Transferase</keyword>
<dbReference type="SUPFAM" id="SSF56219">
    <property type="entry name" value="DNase I-like"/>
    <property type="match status" value="1"/>
</dbReference>
<sequence length="885" mass="102843">MYIFLITYFLTLLKRNFSTRKIAELEAKLESIRRDHQTLQGNFNQINLDKELLEQEKAKFSEVLSNLRNQCFDLQSCLQKLRDEESLVKDSLANLQILSESLSLEKNDVSQALNKTLTELESLKCEQTRSKIEFEKAKMEMKLKIDKLQDKCLELESERDKLQKQLDSIEESKHDVEDEKSQITIRNNDLTNQVTKFSNQKKSIELELEQVKENLKHQIELTETSNQENSTLIRTNAELSVKIESMENEISQLNEVITALKDEKNNLEKSLYSSQQHNLKLQEEKSDLMRELDNQRSFVNTLQVFSPSVEHSKESKKYEDRIEILRQEKASLLEEIHHLELKLSNMESDKNKIATELDDKNSYYENERHSKTLLEDRISLIQNQLKDEQSLNQVINKSLDDCKNRLKTLQNENNELKKQIEETQQMLNEKDISTVKLQSQNRELKNTLREVEKSRQDSKREVHTLKRNIFSLEKSLSTKKDEINELNMLHKREEEFQESLKKEIVQLKQQILESNASNEAASKELSATKFKLSDLEHKFRLQQEQHQALLQDCLSSEQNFSEQRVNLERSMAESLREIQNLHSNLNFEEGKVLALESKVVKLDGGGGLMFLIRHIHFQTLPDIGNDTSDLEYLGITVLFKDRTITIKNLYHPPNSQHLDTNMMEGLFDDNTIILGDFNAKNTTWGSTITNARGMELSNLVNDRAFLCLNDGTHTFRSNSYGSTDALDLTFISPGLFPHSSWRVLDNIGSDHLPILVEIDLKVNCTGVKNLHWNFKKADWSLFEHISNNLISQEPISDNLEKEWSHFKHSIFTAAKSSIPRGKSIQTRTFFAHNSDLIKPLIAQRMELLKVIAQNGSLDKKIELNKLNAEIKKIYVQVKRSNWQNL</sequence>
<dbReference type="EMBL" id="BMAV01012244">
    <property type="protein sequence ID" value="GFY58781.1"/>
    <property type="molecule type" value="Genomic_DNA"/>
</dbReference>
<comment type="caution">
    <text evidence="3">The sequence shown here is derived from an EMBL/GenBank/DDBJ whole genome shotgun (WGS) entry which is preliminary data.</text>
</comment>
<dbReference type="PANTHER" id="PTHR23159">
    <property type="entry name" value="CENTROSOMAL PROTEIN 2"/>
    <property type="match status" value="1"/>
</dbReference>
<feature type="coiled-coil region" evidence="1">
    <location>
        <begin position="392"/>
        <end position="584"/>
    </location>
</feature>
<dbReference type="OrthoDB" id="6436679at2759"/>
<protein>
    <submittedName>
        <fullName evidence="3">Putative RNA-directed DNA polymerase from transposon BS</fullName>
    </submittedName>
</protein>
<organism evidence="3 4">
    <name type="scientific">Trichonephila inaurata madagascariensis</name>
    <dbReference type="NCBI Taxonomy" id="2747483"/>
    <lineage>
        <taxon>Eukaryota</taxon>
        <taxon>Metazoa</taxon>
        <taxon>Ecdysozoa</taxon>
        <taxon>Arthropoda</taxon>
        <taxon>Chelicerata</taxon>
        <taxon>Arachnida</taxon>
        <taxon>Araneae</taxon>
        <taxon>Araneomorphae</taxon>
        <taxon>Entelegynae</taxon>
        <taxon>Araneoidea</taxon>
        <taxon>Nephilidae</taxon>
        <taxon>Trichonephila</taxon>
        <taxon>Trichonephila inaurata</taxon>
    </lineage>
</organism>
<evidence type="ECO:0000313" key="3">
    <source>
        <dbReference type="EMBL" id="GFY58781.1"/>
    </source>
</evidence>
<reference evidence="3" key="1">
    <citation type="submission" date="2020-08" db="EMBL/GenBank/DDBJ databases">
        <title>Multicomponent nature underlies the extraordinary mechanical properties of spider dragline silk.</title>
        <authorList>
            <person name="Kono N."/>
            <person name="Nakamura H."/>
            <person name="Mori M."/>
            <person name="Yoshida Y."/>
            <person name="Ohtoshi R."/>
            <person name="Malay A.D."/>
            <person name="Moran D.A.P."/>
            <person name="Tomita M."/>
            <person name="Numata K."/>
            <person name="Arakawa K."/>
        </authorList>
    </citation>
    <scope>NUCLEOTIDE SEQUENCE</scope>
</reference>
<dbReference type="InterPro" id="IPR036691">
    <property type="entry name" value="Endo/exonu/phosph_ase_sf"/>
</dbReference>